<dbReference type="EMBL" id="CAJFCW020000001">
    <property type="protein sequence ID" value="CAG9086855.1"/>
    <property type="molecule type" value="Genomic_DNA"/>
</dbReference>
<comment type="caution">
    <text evidence="1">The sequence shown here is derived from an EMBL/GenBank/DDBJ whole genome shotgun (WGS) entry which is preliminary data.</text>
</comment>
<sequence length="115" mass="13535">MERYNDNPIYHGTIELTRSRKNVEIKIVGSEQKSCAQLRSELMSRALQVEGHLWLCDRLGSYHKNLPFSAHELPYPAVTHAFQVAFRQCEQEHRHWNKTQLLADGFQRFLQVLSR</sequence>
<proteinExistence type="predicted"/>
<evidence type="ECO:0000313" key="1">
    <source>
        <dbReference type="EMBL" id="CAD5207923.1"/>
    </source>
</evidence>
<organism evidence="1 2">
    <name type="scientific">Bursaphelenchus okinawaensis</name>
    <dbReference type="NCBI Taxonomy" id="465554"/>
    <lineage>
        <taxon>Eukaryota</taxon>
        <taxon>Metazoa</taxon>
        <taxon>Ecdysozoa</taxon>
        <taxon>Nematoda</taxon>
        <taxon>Chromadorea</taxon>
        <taxon>Rhabditida</taxon>
        <taxon>Tylenchina</taxon>
        <taxon>Tylenchomorpha</taxon>
        <taxon>Aphelenchoidea</taxon>
        <taxon>Aphelenchoididae</taxon>
        <taxon>Bursaphelenchus</taxon>
    </lineage>
</organism>
<evidence type="ECO:0000313" key="2">
    <source>
        <dbReference type="Proteomes" id="UP000614601"/>
    </source>
</evidence>
<dbReference type="AlphaFoldDB" id="A0A811JY40"/>
<protein>
    <submittedName>
        <fullName evidence="1">Uncharacterized protein</fullName>
    </submittedName>
</protein>
<name>A0A811JY40_9BILA</name>
<keyword evidence="2" id="KW-1185">Reference proteome</keyword>
<dbReference type="Proteomes" id="UP000783686">
    <property type="component" value="Unassembled WGS sequence"/>
</dbReference>
<reference evidence="1" key="1">
    <citation type="submission" date="2020-09" db="EMBL/GenBank/DDBJ databases">
        <authorList>
            <person name="Kikuchi T."/>
        </authorList>
    </citation>
    <scope>NUCLEOTIDE SEQUENCE</scope>
    <source>
        <strain evidence="1">SH1</strain>
    </source>
</reference>
<dbReference type="EMBL" id="CAJFDH010000001">
    <property type="protein sequence ID" value="CAD5207923.1"/>
    <property type="molecule type" value="Genomic_DNA"/>
</dbReference>
<dbReference type="Proteomes" id="UP000614601">
    <property type="component" value="Unassembled WGS sequence"/>
</dbReference>
<accession>A0A811JY40</accession>
<gene>
    <name evidence="1" type="ORF">BOKJ2_LOCUS2440</name>
</gene>